<feature type="transmembrane region" description="Helical" evidence="9">
    <location>
        <begin position="351"/>
        <end position="372"/>
    </location>
</feature>
<sequence>MNQTTVKEGHPKGLYVLFMAEMWERFCYYGMRVLLTLYLVKQLLYADSDAYLIYGSYTALVYLAPVFGGRIADAWLGYRKAIIFGALAMALGEFMILGGTADWLFWGMGFLIIGNGYFKANISSIVGKLYRDGDPRRDSGFTIFYIGINVGALLATLIVSYVGETYGFKYGFGLAGIGMLLGFLIFVAGSKHFREQSNPPSVEKLKKKVGGIIPLEYLIYILSIAMVPVIYYLVNQNTIVQYLLAVSGVGMIAYLIYEGVKGGKVLLDRMILFVILCLFNVVFWALFEQAGTSLTLFADTNVDRNIFGIFEMTAGNTQFFNPFYIIVFGSLFSVMWLKLDKIGMNPNIPMKFGLGIIQLGLGYLVVQLGAQFAPDYKVPIWTLGLLYMLHTTGELFISPIGLSMVTKLAPAKLTGTVMGVWFLSTAAANFLAGKIATLTGGHHVEGVESVAASPAESLATYTDVYTQLGMWAVGIGLFAVVLSPLLKKLLHGVK</sequence>
<dbReference type="Gene3D" id="1.20.1250.20">
    <property type="entry name" value="MFS general substrate transporter like domains"/>
    <property type="match status" value="1"/>
</dbReference>
<keyword evidence="6 9" id="KW-1133">Transmembrane helix</keyword>
<accession>A0A7L4USF5</accession>
<feature type="transmembrane region" description="Helical" evidence="9">
    <location>
        <begin position="168"/>
        <end position="188"/>
    </location>
</feature>
<keyword evidence="3" id="KW-1003">Cell membrane</keyword>
<feature type="transmembrane region" description="Helical" evidence="9">
    <location>
        <begin position="209"/>
        <end position="233"/>
    </location>
</feature>
<comment type="subcellular location">
    <subcellularLocation>
        <location evidence="1">Cell membrane</location>
        <topology evidence="1">Multi-pass membrane protein</topology>
    </subcellularLocation>
    <subcellularLocation>
        <location evidence="8">Membrane</location>
        <topology evidence="8">Multi-pass membrane protein</topology>
    </subcellularLocation>
</comment>
<evidence type="ECO:0000256" key="6">
    <source>
        <dbReference type="ARBA" id="ARBA00022989"/>
    </source>
</evidence>
<keyword evidence="5" id="KW-0571">Peptide transport</keyword>
<feature type="transmembrane region" description="Helical" evidence="9">
    <location>
        <begin position="81"/>
        <end position="97"/>
    </location>
</feature>
<comment type="similarity">
    <text evidence="8">Belongs to the major facilitator superfamily. Proton-dependent oligopeptide transporter (POT/PTR) (TC 2.A.17) family.</text>
</comment>
<name>A0A7L4USF5_BALHA</name>
<keyword evidence="7 9" id="KW-0472">Membrane</keyword>
<keyword evidence="11" id="KW-1185">Reference proteome</keyword>
<evidence type="ECO:0000256" key="1">
    <source>
        <dbReference type="ARBA" id="ARBA00004651"/>
    </source>
</evidence>
<dbReference type="InterPro" id="IPR000109">
    <property type="entry name" value="POT_fam"/>
</dbReference>
<feature type="transmembrane region" description="Helical" evidence="9">
    <location>
        <begin position="378"/>
        <end position="401"/>
    </location>
</feature>
<feature type="transmembrane region" description="Helical" evidence="9">
    <location>
        <begin position="239"/>
        <end position="257"/>
    </location>
</feature>
<dbReference type="InterPro" id="IPR050171">
    <property type="entry name" value="MFS_Transporters"/>
</dbReference>
<evidence type="ECO:0000313" key="11">
    <source>
        <dbReference type="Proteomes" id="UP000251835"/>
    </source>
</evidence>
<protein>
    <submittedName>
        <fullName evidence="10">POT family proton-dependent oligopeptide transporter</fullName>
    </submittedName>
</protein>
<dbReference type="PROSITE" id="PS01023">
    <property type="entry name" value="PTR2_2"/>
    <property type="match status" value="1"/>
</dbReference>
<evidence type="ECO:0000256" key="2">
    <source>
        <dbReference type="ARBA" id="ARBA00022448"/>
    </source>
</evidence>
<evidence type="ECO:0000256" key="7">
    <source>
        <dbReference type="ARBA" id="ARBA00023136"/>
    </source>
</evidence>
<evidence type="ECO:0000256" key="9">
    <source>
        <dbReference type="SAM" id="Phobius"/>
    </source>
</evidence>
<dbReference type="EMBL" id="QENZ01000003">
    <property type="protein sequence ID" value="PVX52432.1"/>
    <property type="molecule type" value="Genomic_DNA"/>
</dbReference>
<feature type="transmembrane region" description="Helical" evidence="9">
    <location>
        <begin position="319"/>
        <end position="339"/>
    </location>
</feature>
<dbReference type="PANTHER" id="PTHR23517">
    <property type="entry name" value="RESISTANCE PROTEIN MDTM, PUTATIVE-RELATED-RELATED"/>
    <property type="match status" value="1"/>
</dbReference>
<keyword evidence="2 8" id="KW-0813">Transport</keyword>
<dbReference type="Proteomes" id="UP000251835">
    <property type="component" value="Unassembled WGS sequence"/>
</dbReference>
<dbReference type="GO" id="GO:0005886">
    <property type="term" value="C:plasma membrane"/>
    <property type="evidence" value="ECO:0007669"/>
    <property type="project" value="UniProtKB-SubCell"/>
</dbReference>
<dbReference type="OrthoDB" id="9772725at2"/>
<reference evidence="10 11" key="1">
    <citation type="submission" date="2018-05" db="EMBL/GenBank/DDBJ databases">
        <title>Genomic Encyclopedia of Type Strains, Phase IV (KMG-IV): sequencing the most valuable type-strain genomes for metagenomic binning, comparative biology and taxonomic classification.</title>
        <authorList>
            <person name="Goeker M."/>
        </authorList>
    </citation>
    <scope>NUCLEOTIDE SEQUENCE [LARGE SCALE GENOMIC DNA]</scope>
    <source>
        <strain evidence="10 11">DSM 28579</strain>
    </source>
</reference>
<feature type="transmembrane region" description="Helical" evidence="9">
    <location>
        <begin position="413"/>
        <end position="432"/>
    </location>
</feature>
<proteinExistence type="inferred from homology"/>
<evidence type="ECO:0000256" key="5">
    <source>
        <dbReference type="ARBA" id="ARBA00022856"/>
    </source>
</evidence>
<dbReference type="Pfam" id="PF00854">
    <property type="entry name" value="PTR2"/>
    <property type="match status" value="1"/>
</dbReference>
<evidence type="ECO:0000256" key="8">
    <source>
        <dbReference type="RuleBase" id="RU003755"/>
    </source>
</evidence>
<dbReference type="NCBIfam" id="TIGR00924">
    <property type="entry name" value="yjdL_sub1_fam"/>
    <property type="match status" value="1"/>
</dbReference>
<evidence type="ECO:0000256" key="3">
    <source>
        <dbReference type="ARBA" id="ARBA00022475"/>
    </source>
</evidence>
<feature type="transmembrane region" description="Helical" evidence="9">
    <location>
        <begin position="468"/>
        <end position="486"/>
    </location>
</feature>
<dbReference type="AlphaFoldDB" id="A0A7L4USF5"/>
<feature type="transmembrane region" description="Helical" evidence="9">
    <location>
        <begin position="141"/>
        <end position="162"/>
    </location>
</feature>
<dbReference type="RefSeq" id="WP_116495967.1">
    <property type="nucleotide sequence ID" value="NZ_QENZ01000003.1"/>
</dbReference>
<organism evidence="10 11">
    <name type="scientific">Balneicella halophila</name>
    <dbReference type="NCBI Taxonomy" id="1537566"/>
    <lineage>
        <taxon>Bacteria</taxon>
        <taxon>Pseudomonadati</taxon>
        <taxon>Bacteroidota</taxon>
        <taxon>Bacteroidia</taxon>
        <taxon>Bacteroidales</taxon>
        <taxon>Balneicellaceae</taxon>
        <taxon>Balneicella</taxon>
    </lineage>
</organism>
<dbReference type="GO" id="GO:0006857">
    <property type="term" value="P:oligopeptide transport"/>
    <property type="evidence" value="ECO:0007669"/>
    <property type="project" value="InterPro"/>
</dbReference>
<keyword evidence="4 8" id="KW-0812">Transmembrane</keyword>
<keyword evidence="5" id="KW-0653">Protein transport</keyword>
<dbReference type="PANTHER" id="PTHR23517:SF15">
    <property type="entry name" value="PROTON-DEPENDENT OLIGOPEPTIDE FAMILY TRANSPORT PROTEIN"/>
    <property type="match status" value="1"/>
</dbReference>
<evidence type="ECO:0000313" key="10">
    <source>
        <dbReference type="EMBL" id="PVX52432.1"/>
    </source>
</evidence>
<dbReference type="SUPFAM" id="SSF103473">
    <property type="entry name" value="MFS general substrate transporter"/>
    <property type="match status" value="1"/>
</dbReference>
<feature type="transmembrane region" description="Helical" evidence="9">
    <location>
        <begin position="51"/>
        <end position="69"/>
    </location>
</feature>
<feature type="transmembrane region" description="Helical" evidence="9">
    <location>
        <begin position="269"/>
        <end position="287"/>
    </location>
</feature>
<dbReference type="InterPro" id="IPR005279">
    <property type="entry name" value="Dipep/tripep_permease"/>
</dbReference>
<feature type="transmembrane region" description="Helical" evidence="9">
    <location>
        <begin position="103"/>
        <end position="120"/>
    </location>
</feature>
<comment type="caution">
    <text evidence="10">The sequence shown here is derived from an EMBL/GenBank/DDBJ whole genome shotgun (WGS) entry which is preliminary data.</text>
</comment>
<dbReference type="CDD" id="cd17346">
    <property type="entry name" value="MFS_DtpA_like"/>
    <property type="match status" value="1"/>
</dbReference>
<dbReference type="InterPro" id="IPR036259">
    <property type="entry name" value="MFS_trans_sf"/>
</dbReference>
<dbReference type="InterPro" id="IPR018456">
    <property type="entry name" value="PTR2_symporter_CS"/>
</dbReference>
<gene>
    <name evidence="10" type="ORF">C7377_0746</name>
</gene>
<evidence type="ECO:0000256" key="4">
    <source>
        <dbReference type="ARBA" id="ARBA00022692"/>
    </source>
</evidence>
<dbReference type="GO" id="GO:1904680">
    <property type="term" value="F:peptide transmembrane transporter activity"/>
    <property type="evidence" value="ECO:0007669"/>
    <property type="project" value="InterPro"/>
</dbReference>